<protein>
    <submittedName>
        <fullName evidence="1">Uncharacterized protein</fullName>
    </submittedName>
</protein>
<comment type="caution">
    <text evidence="1">The sequence shown here is derived from an EMBL/GenBank/DDBJ whole genome shotgun (WGS) entry which is preliminary data.</text>
</comment>
<reference evidence="1" key="2">
    <citation type="submission" date="2020-11" db="EMBL/GenBank/DDBJ databases">
        <authorList>
            <person name="McCartney M.A."/>
            <person name="Auch B."/>
            <person name="Kono T."/>
            <person name="Mallez S."/>
            <person name="Becker A."/>
            <person name="Gohl D.M."/>
            <person name="Silverstein K.A.T."/>
            <person name="Koren S."/>
            <person name="Bechman K.B."/>
            <person name="Herman A."/>
            <person name="Abrahante J.E."/>
            <person name="Garbe J."/>
        </authorList>
    </citation>
    <scope>NUCLEOTIDE SEQUENCE</scope>
    <source>
        <strain evidence="1">Duluth1</strain>
        <tissue evidence="1">Whole animal</tissue>
    </source>
</reference>
<proteinExistence type="predicted"/>
<dbReference type="EMBL" id="JAIWYP010000002">
    <property type="protein sequence ID" value="KAH3868126.1"/>
    <property type="molecule type" value="Genomic_DNA"/>
</dbReference>
<dbReference type="AlphaFoldDB" id="A0A9D4RGY3"/>
<reference evidence="1" key="1">
    <citation type="journal article" date="2019" name="bioRxiv">
        <title>The Genome of the Zebra Mussel, Dreissena polymorpha: A Resource for Invasive Species Research.</title>
        <authorList>
            <person name="McCartney M.A."/>
            <person name="Auch B."/>
            <person name="Kono T."/>
            <person name="Mallez S."/>
            <person name="Zhang Y."/>
            <person name="Obille A."/>
            <person name="Becker A."/>
            <person name="Abrahante J.E."/>
            <person name="Garbe J."/>
            <person name="Badalamenti J.P."/>
            <person name="Herman A."/>
            <person name="Mangelson H."/>
            <person name="Liachko I."/>
            <person name="Sullivan S."/>
            <person name="Sone E.D."/>
            <person name="Koren S."/>
            <person name="Silverstein K.A.T."/>
            <person name="Beckman K.B."/>
            <person name="Gohl D.M."/>
        </authorList>
    </citation>
    <scope>NUCLEOTIDE SEQUENCE</scope>
    <source>
        <strain evidence="1">Duluth1</strain>
        <tissue evidence="1">Whole animal</tissue>
    </source>
</reference>
<keyword evidence="2" id="KW-1185">Reference proteome</keyword>
<sequence>MLGKSGRMDLPWQIIVDRGMLAFHMPRQVLDVTKLSGTFTITPRADDRDLCVIHSDHVI</sequence>
<organism evidence="1 2">
    <name type="scientific">Dreissena polymorpha</name>
    <name type="common">Zebra mussel</name>
    <name type="synonym">Mytilus polymorpha</name>
    <dbReference type="NCBI Taxonomy" id="45954"/>
    <lineage>
        <taxon>Eukaryota</taxon>
        <taxon>Metazoa</taxon>
        <taxon>Spiralia</taxon>
        <taxon>Lophotrochozoa</taxon>
        <taxon>Mollusca</taxon>
        <taxon>Bivalvia</taxon>
        <taxon>Autobranchia</taxon>
        <taxon>Heteroconchia</taxon>
        <taxon>Euheterodonta</taxon>
        <taxon>Imparidentia</taxon>
        <taxon>Neoheterodontei</taxon>
        <taxon>Myida</taxon>
        <taxon>Dreissenoidea</taxon>
        <taxon>Dreissenidae</taxon>
        <taxon>Dreissena</taxon>
    </lineage>
</organism>
<evidence type="ECO:0000313" key="2">
    <source>
        <dbReference type="Proteomes" id="UP000828390"/>
    </source>
</evidence>
<dbReference type="Proteomes" id="UP000828390">
    <property type="component" value="Unassembled WGS sequence"/>
</dbReference>
<accession>A0A9D4RGY3</accession>
<gene>
    <name evidence="1" type="ORF">DPMN_031266</name>
</gene>
<evidence type="ECO:0000313" key="1">
    <source>
        <dbReference type="EMBL" id="KAH3868126.1"/>
    </source>
</evidence>
<name>A0A9D4RGY3_DREPO</name>